<dbReference type="RefSeq" id="WP_213485799.1">
    <property type="nucleotide sequence ID" value="NZ_CAJRAY010000083.1"/>
</dbReference>
<organism evidence="2 3">
    <name type="scientific">Thermobacillus xylanilyticus</name>
    <dbReference type="NCBI Taxonomy" id="76633"/>
    <lineage>
        <taxon>Bacteria</taxon>
        <taxon>Bacillati</taxon>
        <taxon>Bacillota</taxon>
        <taxon>Bacilli</taxon>
        <taxon>Bacillales</taxon>
        <taxon>Paenibacillaceae</taxon>
        <taxon>Thermobacillus</taxon>
    </lineage>
</organism>
<evidence type="ECO:0000313" key="3">
    <source>
        <dbReference type="Proteomes" id="UP000681526"/>
    </source>
</evidence>
<keyword evidence="3" id="KW-1185">Reference proteome</keyword>
<gene>
    <name evidence="2" type="primary">txxe 3361</name>
    <name evidence="2" type="ORF">TXXE_16375</name>
</gene>
<evidence type="ECO:0000313" key="2">
    <source>
        <dbReference type="EMBL" id="CAG5091782.1"/>
    </source>
</evidence>
<dbReference type="EMBL" id="CAJRAY010000083">
    <property type="protein sequence ID" value="CAG5091782.1"/>
    <property type="molecule type" value="Genomic_DNA"/>
</dbReference>
<dbReference type="Proteomes" id="UP000681526">
    <property type="component" value="Unassembled WGS sequence"/>
</dbReference>
<feature type="region of interest" description="Disordered" evidence="1">
    <location>
        <begin position="78"/>
        <end position="97"/>
    </location>
</feature>
<feature type="compositionally biased region" description="Low complexity" evidence="1">
    <location>
        <begin position="80"/>
        <end position="90"/>
    </location>
</feature>
<protein>
    <submittedName>
        <fullName evidence="2">Uncharacterized protein</fullName>
    </submittedName>
</protein>
<accession>A0ABM8V7L0</accession>
<reference evidence="2 3" key="1">
    <citation type="submission" date="2021-04" db="EMBL/GenBank/DDBJ databases">
        <authorList>
            <person name="Rakotoarivonina H."/>
        </authorList>
    </citation>
    <scope>NUCLEOTIDE SEQUENCE [LARGE SCALE GENOMIC DNA]</scope>
    <source>
        <strain evidence="2 3">XE</strain>
    </source>
</reference>
<proteinExistence type="predicted"/>
<comment type="caution">
    <text evidence="2">The sequence shown here is derived from an EMBL/GenBank/DDBJ whole genome shotgun (WGS) entry which is preliminary data.</text>
</comment>
<sequence>MRHCSVQVRGLLTRDELDRYNALMEVGSYLESQGRYDLAYTVQREVDLLIQPAIERLKAKSRERDRMTAEYLAAKKAEAEGAAANGTADAGTEEDDE</sequence>
<name>A0ABM8V7L0_THEXY</name>
<evidence type="ECO:0000256" key="1">
    <source>
        <dbReference type="SAM" id="MobiDB-lite"/>
    </source>
</evidence>